<dbReference type="Gene3D" id="2.40.100.10">
    <property type="entry name" value="Cyclophilin-like"/>
    <property type="match status" value="1"/>
</dbReference>
<keyword evidence="1" id="KW-0732">Signal</keyword>
<sequence>MMKTILLNILSIHPLASFTATHDIPGVVTMLNAGVHRNNSLFAISLKPLPHLDGRNVVVGHVVEGLDAIESLSKVYCYKGVPLDPVVIKNCGVVDA</sequence>
<dbReference type="Proteomes" id="UP000008312">
    <property type="component" value="Unassembled WGS sequence"/>
</dbReference>
<dbReference type="GO" id="GO:0006457">
    <property type="term" value="P:protein folding"/>
    <property type="evidence" value="ECO:0007669"/>
    <property type="project" value="TreeGrafter"/>
</dbReference>
<dbReference type="GO" id="GO:0016018">
    <property type="term" value="F:cyclosporin A binding"/>
    <property type="evidence" value="ECO:0007669"/>
    <property type="project" value="TreeGrafter"/>
</dbReference>
<protein>
    <recommendedName>
        <fullName evidence="1">Peptidyl-prolyl cis-trans isomerase</fullName>
        <shortName evidence="1">PPIase</shortName>
        <ecNumber evidence="1">5.2.1.8</ecNumber>
    </recommendedName>
</protein>
<dbReference type="PANTHER" id="PTHR11071:SF561">
    <property type="entry name" value="PEPTIDYL-PROLYL CIS-TRANS ISOMERASE D-RELATED"/>
    <property type="match status" value="1"/>
</dbReference>
<dbReference type="PRINTS" id="PR00153">
    <property type="entry name" value="CSAPPISMRASE"/>
</dbReference>
<gene>
    <name evidence="3" type="ORF">GSBLH_T00000107001</name>
</gene>
<dbReference type="EMBL" id="FN668638">
    <property type="protein sequence ID" value="CBK19662.2"/>
    <property type="molecule type" value="Genomic_DNA"/>
</dbReference>
<dbReference type="InterPro" id="IPR029000">
    <property type="entry name" value="Cyclophilin-like_dom_sf"/>
</dbReference>
<accession>D8LV23</accession>
<dbReference type="GO" id="GO:0003755">
    <property type="term" value="F:peptidyl-prolyl cis-trans isomerase activity"/>
    <property type="evidence" value="ECO:0007669"/>
    <property type="project" value="UniProtKB-UniRule"/>
</dbReference>
<proteinExistence type="inferred from homology"/>
<evidence type="ECO:0000313" key="3">
    <source>
        <dbReference type="EMBL" id="CBK19662.2"/>
    </source>
</evidence>
<reference evidence="3" key="1">
    <citation type="submission" date="2010-02" db="EMBL/GenBank/DDBJ databases">
        <title>Sequencing and annotation of the Blastocystis hominis genome.</title>
        <authorList>
            <person name="Wincker P."/>
        </authorList>
    </citation>
    <scope>NUCLEOTIDE SEQUENCE</scope>
    <source>
        <strain evidence="3">Singapore isolate B</strain>
    </source>
</reference>
<keyword evidence="1" id="KW-0697">Rotamase</keyword>
<feature type="signal peptide" evidence="1">
    <location>
        <begin position="1"/>
        <end position="17"/>
    </location>
</feature>
<dbReference type="OMA" id="FTATHDI"/>
<comment type="function">
    <text evidence="1">PPIases accelerate the folding of proteins. It catalyzes the cis-trans isomerization of proline imidic peptide bonds in oligopeptides.</text>
</comment>
<dbReference type="EC" id="5.2.1.8" evidence="1"/>
<dbReference type="GO" id="GO:0005737">
    <property type="term" value="C:cytoplasm"/>
    <property type="evidence" value="ECO:0007669"/>
    <property type="project" value="TreeGrafter"/>
</dbReference>
<feature type="domain" description="PPIase cyclophilin-type" evidence="2">
    <location>
        <begin position="17"/>
        <end position="93"/>
    </location>
</feature>
<organism evidence="3">
    <name type="scientific">Blastocystis hominis</name>
    <dbReference type="NCBI Taxonomy" id="12968"/>
    <lineage>
        <taxon>Eukaryota</taxon>
        <taxon>Sar</taxon>
        <taxon>Stramenopiles</taxon>
        <taxon>Bigyra</taxon>
        <taxon>Opalozoa</taxon>
        <taxon>Opalinata</taxon>
        <taxon>Blastocystidae</taxon>
        <taxon>Blastocystis</taxon>
    </lineage>
</organism>
<name>D8LV23_BLAHO</name>
<evidence type="ECO:0000259" key="2">
    <source>
        <dbReference type="PROSITE" id="PS50072"/>
    </source>
</evidence>
<dbReference type="PANTHER" id="PTHR11071">
    <property type="entry name" value="PEPTIDYL-PROLYL CIS-TRANS ISOMERASE"/>
    <property type="match status" value="1"/>
</dbReference>
<dbReference type="SUPFAM" id="SSF50891">
    <property type="entry name" value="Cyclophilin-like"/>
    <property type="match status" value="1"/>
</dbReference>
<keyword evidence="4" id="KW-1185">Reference proteome</keyword>
<comment type="catalytic activity">
    <reaction evidence="1">
        <text>[protein]-peptidylproline (omega=180) = [protein]-peptidylproline (omega=0)</text>
        <dbReference type="Rhea" id="RHEA:16237"/>
        <dbReference type="Rhea" id="RHEA-COMP:10747"/>
        <dbReference type="Rhea" id="RHEA-COMP:10748"/>
        <dbReference type="ChEBI" id="CHEBI:83833"/>
        <dbReference type="ChEBI" id="CHEBI:83834"/>
        <dbReference type="EC" id="5.2.1.8"/>
    </reaction>
</comment>
<keyword evidence="1" id="KW-0413">Isomerase</keyword>
<evidence type="ECO:0000313" key="4">
    <source>
        <dbReference type="Proteomes" id="UP000008312"/>
    </source>
</evidence>
<dbReference type="AlphaFoldDB" id="D8LV23"/>
<dbReference type="OrthoDB" id="193499at2759"/>
<dbReference type="InParanoid" id="D8LV23"/>
<dbReference type="Pfam" id="PF00160">
    <property type="entry name" value="Pro_isomerase"/>
    <property type="match status" value="1"/>
</dbReference>
<dbReference type="PROSITE" id="PS50072">
    <property type="entry name" value="CSA_PPIASE_2"/>
    <property type="match status" value="1"/>
</dbReference>
<dbReference type="RefSeq" id="XP_012893710.1">
    <property type="nucleotide sequence ID" value="XM_013038256.1"/>
</dbReference>
<feature type="chain" id="PRO_5006523712" description="Peptidyl-prolyl cis-trans isomerase" evidence="1">
    <location>
        <begin position="18"/>
        <end position="96"/>
    </location>
</feature>
<comment type="similarity">
    <text evidence="1">Belongs to the cyclophilin-type PPIase family.</text>
</comment>
<dbReference type="InterPro" id="IPR002130">
    <property type="entry name" value="Cyclophilin-type_PPIase_dom"/>
</dbReference>
<dbReference type="GeneID" id="24917427"/>
<evidence type="ECO:0000256" key="1">
    <source>
        <dbReference type="RuleBase" id="RU363019"/>
    </source>
</evidence>